<evidence type="ECO:0000256" key="3">
    <source>
        <dbReference type="ARBA" id="ARBA00022825"/>
    </source>
</evidence>
<dbReference type="GO" id="GO:0006508">
    <property type="term" value="P:proteolysis"/>
    <property type="evidence" value="ECO:0007669"/>
    <property type="project" value="UniProtKB-KW"/>
</dbReference>
<dbReference type="InterPro" id="IPR001940">
    <property type="entry name" value="Peptidase_S1C"/>
</dbReference>
<dbReference type="Pfam" id="PF13365">
    <property type="entry name" value="Trypsin_2"/>
    <property type="match status" value="1"/>
</dbReference>
<feature type="signal peptide" evidence="4">
    <location>
        <begin position="1"/>
        <end position="28"/>
    </location>
</feature>
<dbReference type="Pfam" id="PF13180">
    <property type="entry name" value="PDZ_2"/>
    <property type="match status" value="1"/>
</dbReference>
<evidence type="ECO:0000256" key="4">
    <source>
        <dbReference type="SAM" id="SignalP"/>
    </source>
</evidence>
<keyword evidence="2" id="KW-0378">Hydrolase</keyword>
<dbReference type="InterPro" id="IPR001478">
    <property type="entry name" value="PDZ"/>
</dbReference>
<dbReference type="Gene3D" id="2.40.10.10">
    <property type="entry name" value="Trypsin-like serine proteases"/>
    <property type="match status" value="2"/>
</dbReference>
<keyword evidence="4" id="KW-0732">Signal</keyword>
<dbReference type="GO" id="GO:0004252">
    <property type="term" value="F:serine-type endopeptidase activity"/>
    <property type="evidence" value="ECO:0007669"/>
    <property type="project" value="InterPro"/>
</dbReference>
<dbReference type="InterPro" id="IPR036034">
    <property type="entry name" value="PDZ_sf"/>
</dbReference>
<name>A0A8J6NKW8_9BACT</name>
<dbReference type="SUPFAM" id="SSF50494">
    <property type="entry name" value="Trypsin-like serine proteases"/>
    <property type="match status" value="1"/>
</dbReference>
<dbReference type="AlphaFoldDB" id="A0A8J6NKW8"/>
<dbReference type="EMBL" id="JACNJH010000136">
    <property type="protein sequence ID" value="MBC8361547.1"/>
    <property type="molecule type" value="Genomic_DNA"/>
</dbReference>
<proteinExistence type="predicted"/>
<evidence type="ECO:0000259" key="5">
    <source>
        <dbReference type="PROSITE" id="PS50106"/>
    </source>
</evidence>
<dbReference type="InterPro" id="IPR041517">
    <property type="entry name" value="DEGP_PDZ"/>
</dbReference>
<dbReference type="Pfam" id="PF17815">
    <property type="entry name" value="PDZ_3"/>
    <property type="match status" value="1"/>
</dbReference>
<accession>A0A8J6NKW8</accession>
<dbReference type="PANTHER" id="PTHR45980">
    <property type="match status" value="1"/>
</dbReference>
<evidence type="ECO:0000256" key="2">
    <source>
        <dbReference type="ARBA" id="ARBA00022801"/>
    </source>
</evidence>
<dbReference type="PANTHER" id="PTHR45980:SF9">
    <property type="entry name" value="PROTEASE DO-LIKE 10, MITOCHONDRIAL-RELATED"/>
    <property type="match status" value="1"/>
</dbReference>
<dbReference type="InterPro" id="IPR046449">
    <property type="entry name" value="DEGP_PDZ_sf"/>
</dbReference>
<feature type="domain" description="PDZ" evidence="5">
    <location>
        <begin position="240"/>
        <end position="293"/>
    </location>
</feature>
<dbReference type="Gene3D" id="2.30.42.10">
    <property type="match status" value="1"/>
</dbReference>
<sequence length="496" mass="55973">MGWIKNYMTKSWIVLLAWVCCGYTPAPAQEVPDVKGAMVKIYTITHRYNYNMPWQMKGQESRSGSGCIIKDRRILTNAHIVSDHAFIQVRRAGQTKKYTAKVEMVAHDCDLAVLRVADESFFSGVKPIPIGELPEIRNKVYVCGFPEGGDKLSITEGVVSRIEHSNYAHSKAFLLACQIDAAINPGNSGGPVIKDNQLVGVAFQVASSMEKVGYMIPPPIIDRFLKDIANGRYDGIPCLGVYCQRLENPDIRAFFGMSDNQLGILVTKVYQDSPAEGTIQPGDIILGIDDKKVGNDGTIEFRKGQRTFFEHTVQCRQINDTVSLEILRENQARQVQFTLSKPIGFQRLVCPEQYDVAPTYYIVGGLVFEPLTVNYLKEWGGNWSYNAPLELVRYYARGEKTVDRRQVVVMVKVLADELNAGYQEQENEVVRFVNGRSISSIQDLVRAFEENKERCHVIRDENQYTIILDKHKVDQYGPAILKKFRISSDRSPDLKP</sequence>
<evidence type="ECO:0000313" key="7">
    <source>
        <dbReference type="Proteomes" id="UP000603434"/>
    </source>
</evidence>
<dbReference type="PROSITE" id="PS50106">
    <property type="entry name" value="PDZ"/>
    <property type="match status" value="1"/>
</dbReference>
<protein>
    <submittedName>
        <fullName evidence="6">Trypsin-like peptidase domain-containing protein</fullName>
    </submittedName>
</protein>
<keyword evidence="3" id="KW-0720">Serine protease</keyword>
<evidence type="ECO:0000256" key="1">
    <source>
        <dbReference type="ARBA" id="ARBA00022670"/>
    </source>
</evidence>
<dbReference type="InterPro" id="IPR043504">
    <property type="entry name" value="Peptidase_S1_PA_chymotrypsin"/>
</dbReference>
<dbReference type="Gene3D" id="3.20.190.20">
    <property type="match status" value="1"/>
</dbReference>
<evidence type="ECO:0000313" key="6">
    <source>
        <dbReference type="EMBL" id="MBC8361547.1"/>
    </source>
</evidence>
<dbReference type="InterPro" id="IPR009003">
    <property type="entry name" value="Peptidase_S1_PA"/>
</dbReference>
<gene>
    <name evidence="6" type="ORF">H8E23_09130</name>
</gene>
<keyword evidence="1" id="KW-0645">Protease</keyword>
<dbReference type="SUPFAM" id="SSF50156">
    <property type="entry name" value="PDZ domain-like"/>
    <property type="match status" value="1"/>
</dbReference>
<comment type="caution">
    <text evidence="6">The sequence shown here is derived from an EMBL/GenBank/DDBJ whole genome shotgun (WGS) entry which is preliminary data.</text>
</comment>
<feature type="chain" id="PRO_5035206627" evidence="4">
    <location>
        <begin position="29"/>
        <end position="496"/>
    </location>
</feature>
<organism evidence="6 7">
    <name type="scientific">Candidatus Desulfatibia profunda</name>
    <dbReference type="NCBI Taxonomy" id="2841695"/>
    <lineage>
        <taxon>Bacteria</taxon>
        <taxon>Pseudomonadati</taxon>
        <taxon>Thermodesulfobacteriota</taxon>
        <taxon>Desulfobacteria</taxon>
        <taxon>Desulfobacterales</taxon>
        <taxon>Desulfobacterales incertae sedis</taxon>
        <taxon>Candidatus Desulfatibia</taxon>
    </lineage>
</organism>
<dbReference type="Proteomes" id="UP000603434">
    <property type="component" value="Unassembled WGS sequence"/>
</dbReference>
<reference evidence="6 7" key="1">
    <citation type="submission" date="2020-08" db="EMBL/GenBank/DDBJ databases">
        <title>Bridging the membrane lipid divide: bacteria of the FCB group superphylum have the potential to synthesize archaeal ether lipids.</title>
        <authorList>
            <person name="Villanueva L."/>
            <person name="Von Meijenfeldt F.A.B."/>
            <person name="Westbye A.B."/>
            <person name="Yadav S."/>
            <person name="Hopmans E.C."/>
            <person name="Dutilh B.E."/>
            <person name="Sinninghe Damste J.S."/>
        </authorList>
    </citation>
    <scope>NUCLEOTIDE SEQUENCE [LARGE SCALE GENOMIC DNA]</scope>
    <source>
        <strain evidence="6">NIOZ-UU30</strain>
    </source>
</reference>
<dbReference type="PRINTS" id="PR00834">
    <property type="entry name" value="PROTEASES2C"/>
</dbReference>
<dbReference type="SMART" id="SM00228">
    <property type="entry name" value="PDZ"/>
    <property type="match status" value="1"/>
</dbReference>